<name>A0A433SWX0_ELYCH</name>
<dbReference type="Proteomes" id="UP000271974">
    <property type="component" value="Unassembled WGS sequence"/>
</dbReference>
<proteinExistence type="predicted"/>
<evidence type="ECO:0000313" key="3">
    <source>
        <dbReference type="EMBL" id="RUS73681.1"/>
    </source>
</evidence>
<keyword evidence="1" id="KW-1133">Transmembrane helix</keyword>
<evidence type="ECO:0000256" key="2">
    <source>
        <dbReference type="SAM" id="SignalP"/>
    </source>
</evidence>
<protein>
    <recommendedName>
        <fullName evidence="5">Tetraspanin</fullName>
    </recommendedName>
</protein>
<dbReference type="OrthoDB" id="6134317at2759"/>
<feature type="transmembrane region" description="Helical" evidence="1">
    <location>
        <begin position="61"/>
        <end position="82"/>
    </location>
</feature>
<accession>A0A433SWX0</accession>
<keyword evidence="1" id="KW-0472">Membrane</keyword>
<feature type="transmembrane region" description="Helical" evidence="1">
    <location>
        <begin position="89"/>
        <end position="113"/>
    </location>
</feature>
<evidence type="ECO:0000313" key="4">
    <source>
        <dbReference type="Proteomes" id="UP000271974"/>
    </source>
</evidence>
<gene>
    <name evidence="3" type="ORF">EGW08_018563</name>
</gene>
<comment type="caution">
    <text evidence="3">The sequence shown here is derived from an EMBL/GenBank/DDBJ whole genome shotgun (WGS) entry which is preliminary data.</text>
</comment>
<evidence type="ECO:0008006" key="5">
    <source>
        <dbReference type="Google" id="ProtNLM"/>
    </source>
</evidence>
<sequence length="320" mass="36757">MLLLVVSLGLVLAAVTAEYFLSYFTISKVKALPSFSTYANYLTPVDEREFEIVFSGFPQRIGVMLFVSQTMYLLAHIFYVTYGIHKMQFTLPVGALSTGSVTFAEITIINVLFSPKLIADETRVNNLKKKLHSYQVRSNKTFDISYDYMSVFMRCCGITDEYDFFQTSNLGYQKLKKDGTTAYHKVQVAPTCCRRDVFAKGVESVDMCAKHIRDNYIQGCFSLLVKNVVKGCRYYTIVIWIHLLDLIFHSSLYRKKVKILSQVLDYKSEKQDVLMEYYLKEKLIKELRDMENVSTRPVKKKLPRFRESLDDSAGGSVATN</sequence>
<feature type="signal peptide" evidence="2">
    <location>
        <begin position="1"/>
        <end position="17"/>
    </location>
</feature>
<dbReference type="AlphaFoldDB" id="A0A433SWX0"/>
<evidence type="ECO:0000256" key="1">
    <source>
        <dbReference type="SAM" id="Phobius"/>
    </source>
</evidence>
<feature type="chain" id="PRO_5019132487" description="Tetraspanin" evidence="2">
    <location>
        <begin position="18"/>
        <end position="320"/>
    </location>
</feature>
<reference evidence="3 4" key="1">
    <citation type="submission" date="2019-01" db="EMBL/GenBank/DDBJ databases">
        <title>A draft genome assembly of the solar-powered sea slug Elysia chlorotica.</title>
        <authorList>
            <person name="Cai H."/>
            <person name="Li Q."/>
            <person name="Fang X."/>
            <person name="Li J."/>
            <person name="Curtis N.E."/>
            <person name="Altenburger A."/>
            <person name="Shibata T."/>
            <person name="Feng M."/>
            <person name="Maeda T."/>
            <person name="Schwartz J.A."/>
            <person name="Shigenobu S."/>
            <person name="Lundholm N."/>
            <person name="Nishiyama T."/>
            <person name="Yang H."/>
            <person name="Hasebe M."/>
            <person name="Li S."/>
            <person name="Pierce S.K."/>
            <person name="Wang J."/>
        </authorList>
    </citation>
    <scope>NUCLEOTIDE SEQUENCE [LARGE SCALE GENOMIC DNA]</scope>
    <source>
        <strain evidence="3">EC2010</strain>
        <tissue evidence="3">Whole organism of an adult</tissue>
    </source>
</reference>
<organism evidence="3 4">
    <name type="scientific">Elysia chlorotica</name>
    <name type="common">Eastern emerald elysia</name>
    <name type="synonym">Sea slug</name>
    <dbReference type="NCBI Taxonomy" id="188477"/>
    <lineage>
        <taxon>Eukaryota</taxon>
        <taxon>Metazoa</taxon>
        <taxon>Spiralia</taxon>
        <taxon>Lophotrochozoa</taxon>
        <taxon>Mollusca</taxon>
        <taxon>Gastropoda</taxon>
        <taxon>Heterobranchia</taxon>
        <taxon>Euthyneura</taxon>
        <taxon>Panpulmonata</taxon>
        <taxon>Sacoglossa</taxon>
        <taxon>Placobranchoidea</taxon>
        <taxon>Plakobranchidae</taxon>
        <taxon>Elysia</taxon>
    </lineage>
</organism>
<dbReference type="EMBL" id="RQTK01000911">
    <property type="protein sequence ID" value="RUS73681.1"/>
    <property type="molecule type" value="Genomic_DNA"/>
</dbReference>
<keyword evidence="2" id="KW-0732">Signal</keyword>
<keyword evidence="1" id="KW-0812">Transmembrane</keyword>
<keyword evidence="4" id="KW-1185">Reference proteome</keyword>